<keyword evidence="1" id="KW-0805">Transcription regulation</keyword>
<dbReference type="OrthoDB" id="2269373at2759"/>
<proteinExistence type="predicted"/>
<dbReference type="InterPro" id="IPR036864">
    <property type="entry name" value="Zn2-C6_fun-type_DNA-bd_sf"/>
</dbReference>
<dbReference type="AlphaFoldDB" id="A0A9P3LHX3"/>
<evidence type="ECO:0000313" key="7">
    <source>
        <dbReference type="EMBL" id="GJE95473.1"/>
    </source>
</evidence>
<name>A0A9P3LHX3_9APHY</name>
<keyword evidence="8" id="KW-1185">Reference proteome</keyword>
<feature type="domain" description="Zn(2)-C6 fungal-type" evidence="6">
    <location>
        <begin position="37"/>
        <end position="68"/>
    </location>
</feature>
<dbReference type="SMART" id="SM00066">
    <property type="entry name" value="GAL4"/>
    <property type="match status" value="1"/>
</dbReference>
<dbReference type="SUPFAM" id="SSF57701">
    <property type="entry name" value="Zn2/Cys6 DNA-binding domain"/>
    <property type="match status" value="1"/>
</dbReference>
<keyword evidence="3" id="KW-0804">Transcription</keyword>
<dbReference type="Gene3D" id="4.10.240.10">
    <property type="entry name" value="Zn(2)-C6 fungal-type DNA-binding domain"/>
    <property type="match status" value="1"/>
</dbReference>
<feature type="compositionally biased region" description="Basic and acidic residues" evidence="5">
    <location>
        <begin position="13"/>
        <end position="26"/>
    </location>
</feature>
<sequence length="381" mass="41401">MSSPPAEPAATKKRTDAAKKTAEDDHRRKRRNRTTQSCLNCHTSKRMCDRKRPCGRCTQLGLTGLCVYEVDDPNQRNDVSSETLRLQKRVAELESVIRELKNKPHPKWAQSGGGEGSRTRCKDAPPRIITSASSDRAASVEAECSRQSEVHLQLPVVSTSPSSSRSSPFDMNAPSPSASSGSSTSCPSPAILTPVEDSEYDIGRLLAQCYPGGAGLDGTIDNLFDGLMRTDSMAMGGGEGCVMHAEAVHCGCLGEPTSYNVVLELSLRLRRAAETLAHYSRHQMAPAGCQIHQRIADLDRYTTEVLANANSPLAAFQPYQSHPAYAAPAAHATVSPHALQLNTRPWEYKASAAYPSPPCEDAFMSWEPTRRPTDWPQPPGM</sequence>
<gene>
    <name evidence="7" type="ORF">PsYK624_116570</name>
</gene>
<dbReference type="InterPro" id="IPR001138">
    <property type="entry name" value="Zn2Cys6_DnaBD"/>
</dbReference>
<evidence type="ECO:0000256" key="5">
    <source>
        <dbReference type="SAM" id="MobiDB-lite"/>
    </source>
</evidence>
<dbReference type="PANTHER" id="PTHR31069:SF31">
    <property type="entry name" value="MONODICTYPHENONE CLUSTER TRANSCRIPTION FACTOR-RELATED"/>
    <property type="match status" value="1"/>
</dbReference>
<dbReference type="GO" id="GO:0003677">
    <property type="term" value="F:DNA binding"/>
    <property type="evidence" value="ECO:0007669"/>
    <property type="project" value="UniProtKB-KW"/>
</dbReference>
<dbReference type="GO" id="GO:0000981">
    <property type="term" value="F:DNA-binding transcription factor activity, RNA polymerase II-specific"/>
    <property type="evidence" value="ECO:0007669"/>
    <property type="project" value="InterPro"/>
</dbReference>
<dbReference type="GO" id="GO:0008270">
    <property type="term" value="F:zinc ion binding"/>
    <property type="evidence" value="ECO:0007669"/>
    <property type="project" value="InterPro"/>
</dbReference>
<keyword evidence="2" id="KW-0238">DNA-binding</keyword>
<feature type="region of interest" description="Disordered" evidence="5">
    <location>
        <begin position="1"/>
        <end position="34"/>
    </location>
</feature>
<dbReference type="PROSITE" id="PS50048">
    <property type="entry name" value="ZN2_CY6_FUNGAL_2"/>
    <property type="match status" value="1"/>
</dbReference>
<dbReference type="Pfam" id="PF00172">
    <property type="entry name" value="Zn_clus"/>
    <property type="match status" value="1"/>
</dbReference>
<keyword evidence="4" id="KW-0539">Nucleus</keyword>
<evidence type="ECO:0000256" key="1">
    <source>
        <dbReference type="ARBA" id="ARBA00023015"/>
    </source>
</evidence>
<dbReference type="PROSITE" id="PS00463">
    <property type="entry name" value="ZN2_CY6_FUNGAL_1"/>
    <property type="match status" value="1"/>
</dbReference>
<feature type="compositionally biased region" description="Low complexity" evidence="5">
    <location>
        <begin position="155"/>
        <end position="190"/>
    </location>
</feature>
<comment type="caution">
    <text evidence="7">The sequence shown here is derived from an EMBL/GenBank/DDBJ whole genome shotgun (WGS) entry which is preliminary data.</text>
</comment>
<evidence type="ECO:0000256" key="4">
    <source>
        <dbReference type="ARBA" id="ARBA00023242"/>
    </source>
</evidence>
<organism evidence="7 8">
    <name type="scientific">Phanerochaete sordida</name>
    <dbReference type="NCBI Taxonomy" id="48140"/>
    <lineage>
        <taxon>Eukaryota</taxon>
        <taxon>Fungi</taxon>
        <taxon>Dikarya</taxon>
        <taxon>Basidiomycota</taxon>
        <taxon>Agaricomycotina</taxon>
        <taxon>Agaricomycetes</taxon>
        <taxon>Polyporales</taxon>
        <taxon>Phanerochaetaceae</taxon>
        <taxon>Phanerochaete</taxon>
    </lineage>
</organism>
<feature type="region of interest" description="Disordered" evidence="5">
    <location>
        <begin position="103"/>
        <end position="192"/>
    </location>
</feature>
<accession>A0A9P3LHX3</accession>
<evidence type="ECO:0000259" key="6">
    <source>
        <dbReference type="PROSITE" id="PS50048"/>
    </source>
</evidence>
<dbReference type="EMBL" id="BPQB01000049">
    <property type="protein sequence ID" value="GJE95473.1"/>
    <property type="molecule type" value="Genomic_DNA"/>
</dbReference>
<dbReference type="Proteomes" id="UP000703269">
    <property type="component" value="Unassembled WGS sequence"/>
</dbReference>
<dbReference type="InterPro" id="IPR050675">
    <property type="entry name" value="OAF3"/>
</dbReference>
<protein>
    <submittedName>
        <fullName evidence="7">Zn(II)2Cys6 transcription factor</fullName>
    </submittedName>
</protein>
<reference evidence="7 8" key="1">
    <citation type="submission" date="2021-08" db="EMBL/GenBank/DDBJ databases">
        <title>Draft Genome Sequence of Phanerochaete sordida strain YK-624.</title>
        <authorList>
            <person name="Mori T."/>
            <person name="Dohra H."/>
            <person name="Suzuki T."/>
            <person name="Kawagishi H."/>
            <person name="Hirai H."/>
        </authorList>
    </citation>
    <scope>NUCLEOTIDE SEQUENCE [LARGE SCALE GENOMIC DNA]</scope>
    <source>
        <strain evidence="7 8">YK-624</strain>
    </source>
</reference>
<dbReference type="CDD" id="cd00067">
    <property type="entry name" value="GAL4"/>
    <property type="match status" value="1"/>
</dbReference>
<evidence type="ECO:0000256" key="3">
    <source>
        <dbReference type="ARBA" id="ARBA00023163"/>
    </source>
</evidence>
<evidence type="ECO:0000256" key="2">
    <source>
        <dbReference type="ARBA" id="ARBA00023125"/>
    </source>
</evidence>
<dbReference type="PANTHER" id="PTHR31069">
    <property type="entry name" value="OLEATE-ACTIVATED TRANSCRIPTION FACTOR 1-RELATED"/>
    <property type="match status" value="1"/>
</dbReference>
<evidence type="ECO:0000313" key="8">
    <source>
        <dbReference type="Proteomes" id="UP000703269"/>
    </source>
</evidence>